<dbReference type="RefSeq" id="WP_020514612.1">
    <property type="nucleotide sequence ID" value="NZ_JBIAZU010000003.1"/>
</dbReference>
<comment type="caution">
    <text evidence="3">The sequence shown here is derived from an EMBL/GenBank/DDBJ whole genome shotgun (WGS) entry which is preliminary data.</text>
</comment>
<reference evidence="3 4" key="1">
    <citation type="submission" date="2024-10" db="EMBL/GenBank/DDBJ databases">
        <title>The Natural Products Discovery Center: Release of the First 8490 Sequenced Strains for Exploring Actinobacteria Biosynthetic Diversity.</title>
        <authorList>
            <person name="Kalkreuter E."/>
            <person name="Kautsar S.A."/>
            <person name="Yang D."/>
            <person name="Bader C.D."/>
            <person name="Teijaro C.N."/>
            <person name="Fluegel L."/>
            <person name="Davis C.M."/>
            <person name="Simpson J.R."/>
            <person name="Lauterbach L."/>
            <person name="Steele A.D."/>
            <person name="Gui C."/>
            <person name="Meng S."/>
            <person name="Li G."/>
            <person name="Viehrig K."/>
            <person name="Ye F."/>
            <person name="Su P."/>
            <person name="Kiefer A.F."/>
            <person name="Nichols A."/>
            <person name="Cepeda A.J."/>
            <person name="Yan W."/>
            <person name="Fan B."/>
            <person name="Jiang Y."/>
            <person name="Adhikari A."/>
            <person name="Zheng C.-J."/>
            <person name="Schuster L."/>
            <person name="Cowan T.M."/>
            <person name="Smanski M.J."/>
            <person name="Chevrette M.G."/>
            <person name="De Carvalho L.P.S."/>
            <person name="Shen B."/>
        </authorList>
    </citation>
    <scope>NUCLEOTIDE SEQUENCE [LARGE SCALE GENOMIC DNA]</scope>
    <source>
        <strain evidence="3 4">NPDC000087</strain>
    </source>
</reference>
<dbReference type="InterPro" id="IPR029063">
    <property type="entry name" value="SAM-dependent_MTases_sf"/>
</dbReference>
<protein>
    <submittedName>
        <fullName evidence="3">Class I SAM-dependent methyltransferase</fullName>
    </submittedName>
</protein>
<dbReference type="GO" id="GO:0032259">
    <property type="term" value="P:methylation"/>
    <property type="evidence" value="ECO:0007669"/>
    <property type="project" value="UniProtKB-KW"/>
</dbReference>
<organism evidence="3 4">
    <name type="scientific">Paractinoplanes globisporus</name>
    <dbReference type="NCBI Taxonomy" id="113565"/>
    <lineage>
        <taxon>Bacteria</taxon>
        <taxon>Bacillati</taxon>
        <taxon>Actinomycetota</taxon>
        <taxon>Actinomycetes</taxon>
        <taxon>Micromonosporales</taxon>
        <taxon>Micromonosporaceae</taxon>
        <taxon>Paractinoplanes</taxon>
    </lineage>
</organism>
<name>A0ABW6WC91_9ACTN</name>
<keyword evidence="1 3" id="KW-0489">Methyltransferase</keyword>
<accession>A0ABW6WC91</accession>
<evidence type="ECO:0000256" key="2">
    <source>
        <dbReference type="ARBA" id="ARBA00022679"/>
    </source>
</evidence>
<dbReference type="PANTHER" id="PTHR43648:SF1">
    <property type="entry name" value="ELECTRON TRANSFER FLAVOPROTEIN BETA SUBUNIT LYSINE METHYLTRANSFERASE"/>
    <property type="match status" value="1"/>
</dbReference>
<evidence type="ECO:0000256" key="1">
    <source>
        <dbReference type="ARBA" id="ARBA00022603"/>
    </source>
</evidence>
<keyword evidence="2" id="KW-0808">Transferase</keyword>
<evidence type="ECO:0000313" key="3">
    <source>
        <dbReference type="EMBL" id="MFF5290938.1"/>
    </source>
</evidence>
<proteinExistence type="predicted"/>
<dbReference type="Pfam" id="PF06325">
    <property type="entry name" value="PrmA"/>
    <property type="match status" value="1"/>
</dbReference>
<gene>
    <name evidence="3" type="ORF">ACFY35_15960</name>
</gene>
<dbReference type="PANTHER" id="PTHR43648">
    <property type="entry name" value="ELECTRON TRANSFER FLAVOPROTEIN BETA SUBUNIT LYSINE METHYLTRANSFERASE"/>
    <property type="match status" value="1"/>
</dbReference>
<dbReference type="GO" id="GO:0008168">
    <property type="term" value="F:methyltransferase activity"/>
    <property type="evidence" value="ECO:0007669"/>
    <property type="project" value="UniProtKB-KW"/>
</dbReference>
<keyword evidence="4" id="KW-1185">Reference proteome</keyword>
<sequence>MLTTLLPVPLAPEISLHLVDGPVGLFDLTGGEFRSDRPPPFWAFVWAGGQALARYVLDHPGEVRGKTVLDLATGSGVAAIAAAKAGAAAVGITDIDPDAIAAAHRNATANNVTLSDHVEDPDVILAGDVFYSPTVAEQMTARLRAEKGRSVLVGDPGRGYFPERLFEPVAEYTVPVPVALEEAETLTTTVWRMR</sequence>
<dbReference type="Gene3D" id="3.40.50.150">
    <property type="entry name" value="Vaccinia Virus protein VP39"/>
    <property type="match status" value="1"/>
</dbReference>
<dbReference type="SUPFAM" id="SSF53335">
    <property type="entry name" value="S-adenosyl-L-methionine-dependent methyltransferases"/>
    <property type="match status" value="1"/>
</dbReference>
<dbReference type="EMBL" id="JBIAZU010000003">
    <property type="protein sequence ID" value="MFF5290938.1"/>
    <property type="molecule type" value="Genomic_DNA"/>
</dbReference>
<dbReference type="Proteomes" id="UP001602245">
    <property type="component" value="Unassembled WGS sequence"/>
</dbReference>
<dbReference type="InterPro" id="IPR050078">
    <property type="entry name" value="Ribosomal_L11_MeTrfase_PrmA"/>
</dbReference>
<evidence type="ECO:0000313" key="4">
    <source>
        <dbReference type="Proteomes" id="UP001602245"/>
    </source>
</evidence>